<dbReference type="InterPro" id="IPR013766">
    <property type="entry name" value="Thioredoxin_domain"/>
</dbReference>
<evidence type="ECO:0000313" key="3">
    <source>
        <dbReference type="Proteomes" id="UP000664521"/>
    </source>
</evidence>
<dbReference type="SUPFAM" id="SSF52833">
    <property type="entry name" value="Thioredoxin-like"/>
    <property type="match status" value="1"/>
</dbReference>
<dbReference type="Pfam" id="PF00085">
    <property type="entry name" value="Thioredoxin"/>
    <property type="match status" value="1"/>
</dbReference>
<evidence type="ECO:0000313" key="2">
    <source>
        <dbReference type="EMBL" id="CAF9914674.1"/>
    </source>
</evidence>
<proteinExistence type="predicted"/>
<protein>
    <recommendedName>
        <fullName evidence="1">Thioredoxin domain-containing protein</fullName>
    </recommendedName>
</protein>
<organism evidence="2 3">
    <name type="scientific">Heterodermia speciosa</name>
    <dbReference type="NCBI Taxonomy" id="116794"/>
    <lineage>
        <taxon>Eukaryota</taxon>
        <taxon>Fungi</taxon>
        <taxon>Dikarya</taxon>
        <taxon>Ascomycota</taxon>
        <taxon>Pezizomycotina</taxon>
        <taxon>Lecanoromycetes</taxon>
        <taxon>OSLEUM clade</taxon>
        <taxon>Lecanoromycetidae</taxon>
        <taxon>Caliciales</taxon>
        <taxon>Physciaceae</taxon>
        <taxon>Heterodermia</taxon>
    </lineage>
</organism>
<feature type="domain" description="Thioredoxin" evidence="1">
    <location>
        <begin position="38"/>
        <end position="130"/>
    </location>
</feature>
<evidence type="ECO:0000259" key="1">
    <source>
        <dbReference type="Pfam" id="PF00085"/>
    </source>
</evidence>
<dbReference type="Gene3D" id="3.40.30.10">
    <property type="entry name" value="Glutaredoxin"/>
    <property type="match status" value="1"/>
</dbReference>
<keyword evidence="3" id="KW-1185">Reference proteome</keyword>
<gene>
    <name evidence="2" type="ORF">HETSPECPRED_002046</name>
</gene>
<reference evidence="2" key="1">
    <citation type="submission" date="2021-03" db="EMBL/GenBank/DDBJ databases">
        <authorList>
            <person name="Tagirdzhanova G."/>
        </authorList>
    </citation>
    <scope>NUCLEOTIDE SEQUENCE</scope>
</reference>
<accession>A0A8H3EY53</accession>
<dbReference type="InterPro" id="IPR036249">
    <property type="entry name" value="Thioredoxin-like_sf"/>
</dbReference>
<dbReference type="AlphaFoldDB" id="A0A8H3EY53"/>
<dbReference type="CDD" id="cd02947">
    <property type="entry name" value="TRX_family"/>
    <property type="match status" value="1"/>
</dbReference>
<dbReference type="Proteomes" id="UP000664521">
    <property type="component" value="Unassembled WGS sequence"/>
</dbReference>
<dbReference type="EMBL" id="CAJPDS010000014">
    <property type="protein sequence ID" value="CAF9914674.1"/>
    <property type="molecule type" value="Genomic_DNA"/>
</dbReference>
<dbReference type="OrthoDB" id="19690at2759"/>
<sequence>MYIFFDCPAFRQKSRLQFVGLPSNPVHHVKLNPTSVRSHDEFNTLLLLSASSRMPLLTFWTASWCPSCRVIKPIIRDAVEGGIGEGRGGVGFAEIEFDAPGMGGLGLKYFINSMPSLLSFTRQEAQLKTMITNVDEMKDREFLKMWIEEEARRGGSGGAGGGAGLFSGLFGLGKQ</sequence>
<name>A0A8H3EY53_9LECA</name>
<comment type="caution">
    <text evidence="2">The sequence shown here is derived from an EMBL/GenBank/DDBJ whole genome shotgun (WGS) entry which is preliminary data.</text>
</comment>